<dbReference type="InterPro" id="IPR001236">
    <property type="entry name" value="Lactate/malate_DH_N"/>
</dbReference>
<dbReference type="InterPro" id="IPR001557">
    <property type="entry name" value="L-lactate/malate_DH"/>
</dbReference>
<dbReference type="CDD" id="cd05293">
    <property type="entry name" value="LDH_1"/>
    <property type="match status" value="1"/>
</dbReference>
<keyword evidence="11" id="KW-1185">Reference proteome</keyword>
<dbReference type="InterPro" id="IPR018177">
    <property type="entry name" value="L-lactate_DH_AS"/>
</dbReference>
<reference evidence="10" key="2">
    <citation type="journal article" date="2024" name="Plant">
        <title>Genomic evolution and insights into agronomic trait innovations of Sesamum species.</title>
        <authorList>
            <person name="Miao H."/>
            <person name="Wang L."/>
            <person name="Qu L."/>
            <person name="Liu H."/>
            <person name="Sun Y."/>
            <person name="Le M."/>
            <person name="Wang Q."/>
            <person name="Wei S."/>
            <person name="Zheng Y."/>
            <person name="Lin W."/>
            <person name="Duan Y."/>
            <person name="Cao H."/>
            <person name="Xiong S."/>
            <person name="Wang X."/>
            <person name="Wei L."/>
            <person name="Li C."/>
            <person name="Ma Q."/>
            <person name="Ju M."/>
            <person name="Zhao R."/>
            <person name="Li G."/>
            <person name="Mu C."/>
            <person name="Tian Q."/>
            <person name="Mei H."/>
            <person name="Zhang T."/>
            <person name="Gao T."/>
            <person name="Zhang H."/>
        </authorList>
    </citation>
    <scope>NUCLEOTIDE SEQUENCE</scope>
    <source>
        <strain evidence="10">3651</strain>
    </source>
</reference>
<evidence type="ECO:0000256" key="1">
    <source>
        <dbReference type="ARBA" id="ARBA00004843"/>
    </source>
</evidence>
<dbReference type="Pfam" id="PF02866">
    <property type="entry name" value="Ldh_1_C"/>
    <property type="match status" value="1"/>
</dbReference>
<keyword evidence="4 7" id="KW-0560">Oxidoreductase</keyword>
<evidence type="ECO:0000256" key="7">
    <source>
        <dbReference type="RuleBase" id="RU000496"/>
    </source>
</evidence>
<dbReference type="Gene3D" id="3.40.50.720">
    <property type="entry name" value="NAD(P)-binding Rossmann-like Domain"/>
    <property type="match status" value="1"/>
</dbReference>
<dbReference type="GO" id="GO:0005737">
    <property type="term" value="C:cytoplasm"/>
    <property type="evidence" value="ECO:0007669"/>
    <property type="project" value="InterPro"/>
</dbReference>
<organism evidence="10 11">
    <name type="scientific">Sesamum alatum</name>
    <dbReference type="NCBI Taxonomy" id="300844"/>
    <lineage>
        <taxon>Eukaryota</taxon>
        <taxon>Viridiplantae</taxon>
        <taxon>Streptophyta</taxon>
        <taxon>Embryophyta</taxon>
        <taxon>Tracheophyta</taxon>
        <taxon>Spermatophyta</taxon>
        <taxon>Magnoliopsida</taxon>
        <taxon>eudicotyledons</taxon>
        <taxon>Gunneridae</taxon>
        <taxon>Pentapetalae</taxon>
        <taxon>asterids</taxon>
        <taxon>lamiids</taxon>
        <taxon>Lamiales</taxon>
        <taxon>Pedaliaceae</taxon>
        <taxon>Sesamum</taxon>
    </lineage>
</organism>
<sequence length="459" mass="50855">MHKSSSSSSLGPGGLDLSKTFFTPISGGAPPSATKRPTKITVVGVGNVGMAIAQTILTQDLADELALIDAKEDKLRGEMLDLQHAAAFLPRTKIHASLDYAITANSDLCIVTAGARQNPGESRLNLLQRNVALFRHIVPPLAKYSPDCIIMVVSNPVDVLTYVAWKLSGFPANRVIGSGTNLDSSRFRFLIADHLDVNAQDVQAYIVGEHGDSSVALWSSISVGGVPVLSFLKRQQIAYEKETLENIHKEVVQSAYEVIRLKGYTSWAIGYSVASLARTLLRDQRRIHPVSVLAKGFYDIEGGEVFLSLPAQLGRNGVLGVANVHLNDEEAQQLRNSAKTILEKFVPPTWYFFVLINQSYFVFSALEERDYFDLSSPDLSYPAYINDLHVFFLPTTFNSNSFIPPIIVLNANFLPLRVLKETPVITVDRVEKYEKMRKNFEPMLTEFKETCAKMTDQEK</sequence>
<dbReference type="PRINTS" id="PR00086">
    <property type="entry name" value="LLDHDRGNASE"/>
</dbReference>
<feature type="domain" description="Lactate/malate dehydrogenase C-terminal" evidence="9">
    <location>
        <begin position="180"/>
        <end position="343"/>
    </location>
</feature>
<reference evidence="10" key="1">
    <citation type="submission" date="2020-06" db="EMBL/GenBank/DDBJ databases">
        <authorList>
            <person name="Li T."/>
            <person name="Hu X."/>
            <person name="Zhang T."/>
            <person name="Song X."/>
            <person name="Zhang H."/>
            <person name="Dai N."/>
            <person name="Sheng W."/>
            <person name="Hou X."/>
            <person name="Wei L."/>
        </authorList>
    </citation>
    <scope>NUCLEOTIDE SEQUENCE</scope>
    <source>
        <strain evidence="10">3651</strain>
        <tissue evidence="10">Leaf</tissue>
    </source>
</reference>
<accession>A0AAE1YRX7</accession>
<evidence type="ECO:0000256" key="3">
    <source>
        <dbReference type="ARBA" id="ARBA00012967"/>
    </source>
</evidence>
<dbReference type="GO" id="GO:0004459">
    <property type="term" value="F:L-lactate dehydrogenase (NAD+) activity"/>
    <property type="evidence" value="ECO:0007669"/>
    <property type="project" value="UniProtKB-EC"/>
</dbReference>
<dbReference type="PROSITE" id="PS00064">
    <property type="entry name" value="L_LDH"/>
    <property type="match status" value="1"/>
</dbReference>
<evidence type="ECO:0000313" key="11">
    <source>
        <dbReference type="Proteomes" id="UP001293254"/>
    </source>
</evidence>
<name>A0AAE1YRX7_9LAMI</name>
<evidence type="ECO:0000256" key="2">
    <source>
        <dbReference type="ARBA" id="ARBA00006054"/>
    </source>
</evidence>
<evidence type="ECO:0000256" key="6">
    <source>
        <dbReference type="ARBA" id="ARBA00049258"/>
    </source>
</evidence>
<dbReference type="Proteomes" id="UP001293254">
    <property type="component" value="Unassembled WGS sequence"/>
</dbReference>
<dbReference type="InterPro" id="IPR011304">
    <property type="entry name" value="L-lactate_DH"/>
</dbReference>
<dbReference type="GO" id="GO:0006089">
    <property type="term" value="P:lactate metabolic process"/>
    <property type="evidence" value="ECO:0007669"/>
    <property type="project" value="TreeGrafter"/>
</dbReference>
<dbReference type="AlphaFoldDB" id="A0AAE1YRX7"/>
<dbReference type="EC" id="1.1.1.27" evidence="3 7"/>
<evidence type="ECO:0000256" key="4">
    <source>
        <dbReference type="ARBA" id="ARBA00023002"/>
    </source>
</evidence>
<evidence type="ECO:0000256" key="5">
    <source>
        <dbReference type="ARBA" id="ARBA00023027"/>
    </source>
</evidence>
<comment type="similarity">
    <text evidence="2">Belongs to the LDH/MDH superfamily. LDH family.</text>
</comment>
<dbReference type="InterPro" id="IPR015955">
    <property type="entry name" value="Lactate_DH/Glyco_Ohase_4_C"/>
</dbReference>
<dbReference type="Pfam" id="PF00056">
    <property type="entry name" value="Ldh_1_N"/>
    <property type="match status" value="1"/>
</dbReference>
<dbReference type="InterPro" id="IPR036291">
    <property type="entry name" value="NAD(P)-bd_dom_sf"/>
</dbReference>
<dbReference type="HAMAP" id="MF_00488">
    <property type="entry name" value="Lactate_dehydrog"/>
    <property type="match status" value="1"/>
</dbReference>
<dbReference type="PANTHER" id="PTHR43128:SF16">
    <property type="entry name" value="L-LACTATE DEHYDROGENASE"/>
    <property type="match status" value="1"/>
</dbReference>
<evidence type="ECO:0000259" key="9">
    <source>
        <dbReference type="Pfam" id="PF02866"/>
    </source>
</evidence>
<feature type="domain" description="Lactate/malate dehydrogenase N-terminal" evidence="8">
    <location>
        <begin position="38"/>
        <end position="177"/>
    </location>
</feature>
<comment type="pathway">
    <text evidence="1 7">Fermentation; pyruvate fermentation to lactate; (S)-lactate from pyruvate: step 1/1.</text>
</comment>
<dbReference type="EMBL" id="JACGWO010000002">
    <property type="protein sequence ID" value="KAK4435052.1"/>
    <property type="molecule type" value="Genomic_DNA"/>
</dbReference>
<evidence type="ECO:0000313" key="10">
    <source>
        <dbReference type="EMBL" id="KAK4435052.1"/>
    </source>
</evidence>
<dbReference type="Gene3D" id="3.90.110.10">
    <property type="entry name" value="Lactate dehydrogenase/glycoside hydrolase, family 4, C-terminal"/>
    <property type="match status" value="1"/>
</dbReference>
<dbReference type="SUPFAM" id="SSF56327">
    <property type="entry name" value="LDH C-terminal domain-like"/>
    <property type="match status" value="1"/>
</dbReference>
<comment type="catalytic activity">
    <reaction evidence="6 7">
        <text>(S)-lactate + NAD(+) = pyruvate + NADH + H(+)</text>
        <dbReference type="Rhea" id="RHEA:23444"/>
        <dbReference type="ChEBI" id="CHEBI:15361"/>
        <dbReference type="ChEBI" id="CHEBI:15378"/>
        <dbReference type="ChEBI" id="CHEBI:16651"/>
        <dbReference type="ChEBI" id="CHEBI:57540"/>
        <dbReference type="ChEBI" id="CHEBI:57945"/>
        <dbReference type="EC" id="1.1.1.27"/>
    </reaction>
</comment>
<dbReference type="InterPro" id="IPR022383">
    <property type="entry name" value="Lactate/malate_DH_C"/>
</dbReference>
<dbReference type="SUPFAM" id="SSF51735">
    <property type="entry name" value="NAD(P)-binding Rossmann-fold domains"/>
    <property type="match status" value="1"/>
</dbReference>
<keyword evidence="5 7" id="KW-0520">NAD</keyword>
<gene>
    <name evidence="10" type="ORF">Salat_0668500</name>
</gene>
<dbReference type="FunFam" id="3.40.50.720:FF:000018">
    <property type="entry name" value="Malate dehydrogenase"/>
    <property type="match status" value="1"/>
</dbReference>
<dbReference type="PANTHER" id="PTHR43128">
    <property type="entry name" value="L-2-HYDROXYCARBOXYLATE DEHYDROGENASE (NAD(P)(+))"/>
    <property type="match status" value="1"/>
</dbReference>
<protein>
    <recommendedName>
        <fullName evidence="3 7">L-lactate dehydrogenase</fullName>
        <ecNumber evidence="3 7">1.1.1.27</ecNumber>
    </recommendedName>
</protein>
<evidence type="ECO:0000259" key="8">
    <source>
        <dbReference type="Pfam" id="PF00056"/>
    </source>
</evidence>
<comment type="caution">
    <text evidence="10">The sequence shown here is derived from an EMBL/GenBank/DDBJ whole genome shotgun (WGS) entry which is preliminary data.</text>
</comment>
<dbReference type="NCBIfam" id="TIGR01771">
    <property type="entry name" value="L-LDH-NAD"/>
    <property type="match status" value="1"/>
</dbReference>
<proteinExistence type="inferred from homology"/>